<organism evidence="3 4">
    <name type="scientific">Cladophialophora bantiana (strain ATCC 10958 / CBS 173.52 / CDC B-1940 / NIH 8579)</name>
    <name type="common">Xylohypha bantiana</name>
    <dbReference type="NCBI Taxonomy" id="1442370"/>
    <lineage>
        <taxon>Eukaryota</taxon>
        <taxon>Fungi</taxon>
        <taxon>Dikarya</taxon>
        <taxon>Ascomycota</taxon>
        <taxon>Pezizomycotina</taxon>
        <taxon>Eurotiomycetes</taxon>
        <taxon>Chaetothyriomycetidae</taxon>
        <taxon>Chaetothyriales</taxon>
        <taxon>Herpotrichiellaceae</taxon>
        <taxon>Cladophialophora</taxon>
    </lineage>
</organism>
<feature type="chain" id="PRO_5002243580" description="Secreted protein" evidence="2">
    <location>
        <begin position="21"/>
        <end position="353"/>
    </location>
</feature>
<feature type="compositionally biased region" description="Basic and acidic residues" evidence="1">
    <location>
        <begin position="184"/>
        <end position="232"/>
    </location>
</feature>
<dbReference type="Proteomes" id="UP000053789">
    <property type="component" value="Unassembled WGS sequence"/>
</dbReference>
<evidence type="ECO:0000256" key="2">
    <source>
        <dbReference type="SAM" id="SignalP"/>
    </source>
</evidence>
<reference evidence="3" key="1">
    <citation type="submission" date="2015-01" db="EMBL/GenBank/DDBJ databases">
        <title>The Genome Sequence of Cladophialophora bantiana CBS 173.52.</title>
        <authorList>
            <consortium name="The Broad Institute Genomics Platform"/>
            <person name="Cuomo C."/>
            <person name="de Hoog S."/>
            <person name="Gorbushina A."/>
            <person name="Stielow B."/>
            <person name="Teixiera M."/>
            <person name="Abouelleil A."/>
            <person name="Chapman S.B."/>
            <person name="Priest M."/>
            <person name="Young S.K."/>
            <person name="Wortman J."/>
            <person name="Nusbaum C."/>
            <person name="Birren B."/>
        </authorList>
    </citation>
    <scope>NUCLEOTIDE SEQUENCE [LARGE SCALE GENOMIC DNA]</scope>
    <source>
        <strain evidence="3">CBS 173.52</strain>
    </source>
</reference>
<keyword evidence="4" id="KW-1185">Reference proteome</keyword>
<gene>
    <name evidence="3" type="ORF">Z519_11483</name>
</gene>
<dbReference type="OrthoDB" id="2910287at2759"/>
<feature type="signal peptide" evidence="2">
    <location>
        <begin position="1"/>
        <end position="20"/>
    </location>
</feature>
<feature type="compositionally biased region" description="Basic and acidic residues" evidence="1">
    <location>
        <begin position="147"/>
        <end position="175"/>
    </location>
</feature>
<sequence>MVVLNHAVVLLASLAALAAASPASTQWSKPDASATVVAHHGKPNDVVANGDGKVQEQGNWQHSAAGNDEEEENKSPSEKGKDGGKKNYHQARDEGAPPEHRTFAEHKGGDPSKGKPSGKDREDENDKHHKVRDEDAPSGHPTFAKLNGDDSSKDKSSGKDREHGTYKQHHARTEDVLATLRRLARQEDTVDKQPQDADHDHHGHSHDQKMEHESHNHTETGEHGKGKLHEGRAASQKGVYECANANWLHPCVWTPLKDGQCYNRLYGRYGSMGPDNGLSCTIYEAPDCNDHGWNTCGPFVWPGIADYQKSHLLLYYGMADDGPFSIKCKGGPGSDCVEEMLPWTHSNNLSSDG</sequence>
<dbReference type="GeneID" id="27704411"/>
<accession>A0A0D2HTV5</accession>
<feature type="compositionally biased region" description="Basic and acidic residues" evidence="1">
    <location>
        <begin position="73"/>
        <end position="137"/>
    </location>
</feature>
<dbReference type="AlphaFoldDB" id="A0A0D2HTV5"/>
<feature type="region of interest" description="Disordered" evidence="1">
    <location>
        <begin position="42"/>
        <end position="232"/>
    </location>
</feature>
<evidence type="ECO:0000313" key="4">
    <source>
        <dbReference type="Proteomes" id="UP000053789"/>
    </source>
</evidence>
<name>A0A0D2HTV5_CLAB1</name>
<evidence type="ECO:0000256" key="1">
    <source>
        <dbReference type="SAM" id="MobiDB-lite"/>
    </source>
</evidence>
<dbReference type="HOGENOM" id="CLU_081896_0_0_1"/>
<evidence type="ECO:0008006" key="5">
    <source>
        <dbReference type="Google" id="ProtNLM"/>
    </source>
</evidence>
<proteinExistence type="predicted"/>
<dbReference type="RefSeq" id="XP_016614568.1">
    <property type="nucleotide sequence ID" value="XM_016769195.1"/>
</dbReference>
<keyword evidence="2" id="KW-0732">Signal</keyword>
<dbReference type="VEuPathDB" id="FungiDB:Z519_11483"/>
<evidence type="ECO:0000313" key="3">
    <source>
        <dbReference type="EMBL" id="KIW87899.1"/>
    </source>
</evidence>
<protein>
    <recommendedName>
        <fullName evidence="5">Secreted protein</fullName>
    </recommendedName>
</protein>
<dbReference type="EMBL" id="KN847001">
    <property type="protein sequence ID" value="KIW87899.1"/>
    <property type="molecule type" value="Genomic_DNA"/>
</dbReference>